<keyword evidence="3" id="KW-1185">Reference proteome</keyword>
<dbReference type="EMBL" id="JAZDQT010000002">
    <property type="protein sequence ID" value="MEE1946390.1"/>
    <property type="molecule type" value="Genomic_DNA"/>
</dbReference>
<feature type="compositionally biased region" description="Basic residues" evidence="1">
    <location>
        <begin position="45"/>
        <end position="54"/>
    </location>
</feature>
<protein>
    <recommendedName>
        <fullName evidence="4">Transposon-encoded protein TnpW</fullName>
    </recommendedName>
</protein>
<evidence type="ECO:0000313" key="2">
    <source>
        <dbReference type="EMBL" id="MEE1946390.1"/>
    </source>
</evidence>
<gene>
    <name evidence="2" type="ORF">VRU48_14800</name>
</gene>
<proteinExistence type="predicted"/>
<comment type="caution">
    <text evidence="2">The sequence shown here is derived from an EMBL/GenBank/DDBJ whole genome shotgun (WGS) entry which is preliminary data.</text>
</comment>
<feature type="region of interest" description="Disordered" evidence="1">
    <location>
        <begin position="1"/>
        <end position="54"/>
    </location>
</feature>
<organism evidence="2 3">
    <name type="scientific">Pedobacter albus</name>
    <dbReference type="NCBI Taxonomy" id="3113905"/>
    <lineage>
        <taxon>Bacteria</taxon>
        <taxon>Pseudomonadati</taxon>
        <taxon>Bacteroidota</taxon>
        <taxon>Sphingobacteriia</taxon>
        <taxon>Sphingobacteriales</taxon>
        <taxon>Sphingobacteriaceae</taxon>
        <taxon>Pedobacter</taxon>
    </lineage>
</organism>
<accession>A0ABU7IA92</accession>
<evidence type="ECO:0000313" key="3">
    <source>
        <dbReference type="Proteomes" id="UP001336835"/>
    </source>
</evidence>
<dbReference type="RefSeq" id="WP_330108690.1">
    <property type="nucleotide sequence ID" value="NZ_JAZDQT010000002.1"/>
</dbReference>
<name>A0ABU7IA92_9SPHI</name>
<reference evidence="2 3" key="1">
    <citation type="submission" date="2024-01" db="EMBL/GenBank/DDBJ databases">
        <title>Pedobacter sp. nov., isolated from fresh soil.</title>
        <authorList>
            <person name="Le N.T.T."/>
        </authorList>
    </citation>
    <scope>NUCLEOTIDE SEQUENCE [LARGE SCALE GENOMIC DNA]</scope>
    <source>
        <strain evidence="2 3">KR3-3</strain>
    </source>
</reference>
<sequence>MEEQAEKKASPVNPTESEGNRPGWTGKTDTINKEHPAYELTDGSRKRRRSKKKGKVYRVIVTYIPVTTEEAKIKLAIIESILKKSCKK</sequence>
<evidence type="ECO:0000256" key="1">
    <source>
        <dbReference type="SAM" id="MobiDB-lite"/>
    </source>
</evidence>
<evidence type="ECO:0008006" key="4">
    <source>
        <dbReference type="Google" id="ProtNLM"/>
    </source>
</evidence>
<dbReference type="Proteomes" id="UP001336835">
    <property type="component" value="Unassembled WGS sequence"/>
</dbReference>